<dbReference type="RefSeq" id="WP_316699544.1">
    <property type="nucleotide sequence ID" value="NZ_CP136336.1"/>
</dbReference>
<reference evidence="2 3" key="1">
    <citation type="submission" date="2023-10" db="EMBL/GenBank/DDBJ databases">
        <title>Bacteria for the degradation of biodegradable plastic PBAT(Polybutylene adipate terephthalate).</title>
        <authorList>
            <person name="Weon H.-Y."/>
            <person name="Yeon J."/>
        </authorList>
    </citation>
    <scope>NUCLEOTIDE SEQUENCE [LARGE SCALE GENOMIC DNA]</scope>
    <source>
        <strain evidence="2 3">SBD 7-3</strain>
    </source>
</reference>
<dbReference type="Proteomes" id="UP001303946">
    <property type="component" value="Chromosome"/>
</dbReference>
<proteinExistence type="predicted"/>
<gene>
    <name evidence="2" type="ORF">RXV79_18475</name>
</gene>
<organism evidence="2 3">
    <name type="scientific">Piscinibacter gummiphilus</name>
    <dbReference type="NCBI Taxonomy" id="946333"/>
    <lineage>
        <taxon>Bacteria</taxon>
        <taxon>Pseudomonadati</taxon>
        <taxon>Pseudomonadota</taxon>
        <taxon>Betaproteobacteria</taxon>
        <taxon>Burkholderiales</taxon>
        <taxon>Sphaerotilaceae</taxon>
        <taxon>Piscinibacter</taxon>
    </lineage>
</organism>
<dbReference type="EMBL" id="CP136336">
    <property type="protein sequence ID" value="WOB06899.1"/>
    <property type="molecule type" value="Genomic_DNA"/>
</dbReference>
<evidence type="ECO:0008006" key="4">
    <source>
        <dbReference type="Google" id="ProtNLM"/>
    </source>
</evidence>
<sequence>MKLGLLLPILMVGLSLNAASATSEAENPDVGAALGTLEAKNGIDTHYKFCRGMAGEQGYQYDYAKYIWELKNRPYIALSEQVFKDLPASSAAAIKQRWKRSAENFDSVRASAGANQNGTYCAQHFSQIMDGSGYNMSASRTTLAHLLGTREEVRVLERNIDMEVGCVKGAYNRGIKQFEELRRACDCQTTKIIGKMSSGEIDSYLQLVAENKGQEAMALVTKRVAMSELQACYSRIRTQ</sequence>
<keyword evidence="1" id="KW-0732">Signal</keyword>
<evidence type="ECO:0000313" key="3">
    <source>
        <dbReference type="Proteomes" id="UP001303946"/>
    </source>
</evidence>
<feature type="chain" id="PRO_5046881480" description="Lysozyme inhibitor LprI N-terminal domain-containing protein" evidence="1">
    <location>
        <begin position="19"/>
        <end position="239"/>
    </location>
</feature>
<protein>
    <recommendedName>
        <fullName evidence="4">Lysozyme inhibitor LprI N-terminal domain-containing protein</fullName>
    </recommendedName>
</protein>
<name>A0ABZ0CWN0_9BURK</name>
<evidence type="ECO:0000313" key="2">
    <source>
        <dbReference type="EMBL" id="WOB06899.1"/>
    </source>
</evidence>
<accession>A0ABZ0CWN0</accession>
<keyword evidence="3" id="KW-1185">Reference proteome</keyword>
<feature type="signal peptide" evidence="1">
    <location>
        <begin position="1"/>
        <end position="18"/>
    </location>
</feature>
<evidence type="ECO:0000256" key="1">
    <source>
        <dbReference type="SAM" id="SignalP"/>
    </source>
</evidence>